<dbReference type="AlphaFoldDB" id="A0A2U1LRR5"/>
<dbReference type="EMBL" id="PKPP01008061">
    <property type="protein sequence ID" value="PWA51685.1"/>
    <property type="molecule type" value="Genomic_DNA"/>
</dbReference>
<keyword evidence="4" id="KW-1185">Reference proteome</keyword>
<feature type="compositionally biased region" description="Basic residues" evidence="1">
    <location>
        <begin position="629"/>
        <end position="643"/>
    </location>
</feature>
<feature type="region of interest" description="Disordered" evidence="1">
    <location>
        <begin position="610"/>
        <end position="643"/>
    </location>
</feature>
<feature type="region of interest" description="Disordered" evidence="1">
    <location>
        <begin position="404"/>
        <end position="537"/>
    </location>
</feature>
<evidence type="ECO:0000259" key="2">
    <source>
        <dbReference type="Pfam" id="PF13966"/>
    </source>
</evidence>
<dbReference type="OrthoDB" id="1305394at2759"/>
<accession>A0A2U1LRR5</accession>
<feature type="compositionally biased region" description="Low complexity" evidence="1">
    <location>
        <begin position="462"/>
        <end position="493"/>
    </location>
</feature>
<reference evidence="3 4" key="1">
    <citation type="journal article" date="2018" name="Mol. Plant">
        <title>The genome of Artemisia annua provides insight into the evolution of Asteraceae family and artemisinin biosynthesis.</title>
        <authorList>
            <person name="Shen Q."/>
            <person name="Zhang L."/>
            <person name="Liao Z."/>
            <person name="Wang S."/>
            <person name="Yan T."/>
            <person name="Shi P."/>
            <person name="Liu M."/>
            <person name="Fu X."/>
            <person name="Pan Q."/>
            <person name="Wang Y."/>
            <person name="Lv Z."/>
            <person name="Lu X."/>
            <person name="Zhang F."/>
            <person name="Jiang W."/>
            <person name="Ma Y."/>
            <person name="Chen M."/>
            <person name="Hao X."/>
            <person name="Li L."/>
            <person name="Tang Y."/>
            <person name="Lv G."/>
            <person name="Zhou Y."/>
            <person name="Sun X."/>
            <person name="Brodelius P.E."/>
            <person name="Rose J.K.C."/>
            <person name="Tang K."/>
        </authorList>
    </citation>
    <scope>NUCLEOTIDE SEQUENCE [LARGE SCALE GENOMIC DNA]</scope>
    <source>
        <strain evidence="4">cv. Huhao1</strain>
        <tissue evidence="3">Leaf</tissue>
    </source>
</reference>
<dbReference type="Proteomes" id="UP000245207">
    <property type="component" value="Unassembled WGS sequence"/>
</dbReference>
<dbReference type="InterPro" id="IPR026960">
    <property type="entry name" value="RVT-Znf"/>
</dbReference>
<feature type="region of interest" description="Disordered" evidence="1">
    <location>
        <begin position="205"/>
        <end position="249"/>
    </location>
</feature>
<organism evidence="3 4">
    <name type="scientific">Artemisia annua</name>
    <name type="common">Sweet wormwood</name>
    <dbReference type="NCBI Taxonomy" id="35608"/>
    <lineage>
        <taxon>Eukaryota</taxon>
        <taxon>Viridiplantae</taxon>
        <taxon>Streptophyta</taxon>
        <taxon>Embryophyta</taxon>
        <taxon>Tracheophyta</taxon>
        <taxon>Spermatophyta</taxon>
        <taxon>Magnoliopsida</taxon>
        <taxon>eudicotyledons</taxon>
        <taxon>Gunneridae</taxon>
        <taxon>Pentapetalae</taxon>
        <taxon>asterids</taxon>
        <taxon>campanulids</taxon>
        <taxon>Asterales</taxon>
        <taxon>Asteraceae</taxon>
        <taxon>Asteroideae</taxon>
        <taxon>Anthemideae</taxon>
        <taxon>Artemisiinae</taxon>
        <taxon>Artemisia</taxon>
    </lineage>
</organism>
<evidence type="ECO:0000313" key="4">
    <source>
        <dbReference type="Proteomes" id="UP000245207"/>
    </source>
</evidence>
<evidence type="ECO:0000256" key="1">
    <source>
        <dbReference type="SAM" id="MobiDB-lite"/>
    </source>
</evidence>
<feature type="compositionally biased region" description="Basic and acidic residues" evidence="1">
    <location>
        <begin position="505"/>
        <end position="517"/>
    </location>
</feature>
<proteinExistence type="predicted"/>
<sequence>MGFFFVPNPLKYMQGGLKVLNNIRFEDMPIGELFEVVRWLVLNPPTSLYYSLPRTTLSRGIRPLKTDKDMEAFMKVGFENGFKVDLYTEFNDYDVMEYVNNDNLCENDETSDGLDYVSDERKGNFIGTRDNPIPPLSGKYILEENDPDDHLIDAKYMIKKGVKYPSYNPETPWDEFKPILGMKFKSPLYRDVEFGRCAGRRGLKKKKKDAVEGDNVKGKKVADESDKVKGKKVADESDNVKGKKVADESDKVKGKKVAVESGKKPKVKWTRMRVQEHKGKHYPFRLWASWMSGERLWELSGIPCVHDVAGYFHFKLNPDDGVSSWYTQAKWFDTYQFSIKPVYGSKIWRSTINTPPLPPIVKTMLGRPRKCRIKHPSEKDDEHHVSRVGKVMTCQNCWRTGHNKASCTNPKTDKPKDTNPPRSPKYVYTKSLKRKSGITINDVCKSQKQVGETSKRGGGSASRGRGSASRGRGSASRGRGSASMGRGSASKRGISASKGVGCASKECDGTSIHERCGSRKRSNGRSQARRGRRKSEWEQNGRIYQDWDDLRWDDTFSENLTDRRATLSELAALDEAIDEHNATLPSISEGVQAVSVDISQPEHQILQPEPIPPHLVQAPTEQSQTERAPRRRTQVRPRPKSKRIAKRRNWGWKNILSIRDKIKNFVISKIGDGTKTSMWNLYEARLLDNLTVSDMVSNGKWKWPRGWNEMFPVITNLPDPLLDPIKSDKMVWKLQSGSEIPFSIKHISEDLRDKEPVTILGRLSTQDKLGVWGINAPNMCLLCYQGLENHDHLFFGCAYSSKERNYRMFRDESKRWEVTAKRVLEIVKTRLLGLKISGEWSVVVSVMY</sequence>
<dbReference type="Pfam" id="PF13966">
    <property type="entry name" value="zf-RVT"/>
    <property type="match status" value="1"/>
</dbReference>
<protein>
    <recommendedName>
        <fullName evidence="2">Reverse transcriptase zinc-binding domain-containing protein</fullName>
    </recommendedName>
</protein>
<gene>
    <name evidence="3" type="ORF">CTI12_AA460550</name>
</gene>
<feature type="domain" description="Reverse transcriptase zinc-binding" evidence="2">
    <location>
        <begin position="757"/>
        <end position="801"/>
    </location>
</feature>
<comment type="caution">
    <text evidence="3">The sequence shown here is derived from an EMBL/GenBank/DDBJ whole genome shotgun (WGS) entry which is preliminary data.</text>
</comment>
<evidence type="ECO:0000313" key="3">
    <source>
        <dbReference type="EMBL" id="PWA51685.1"/>
    </source>
</evidence>
<feature type="compositionally biased region" description="Basic and acidic residues" evidence="1">
    <location>
        <begin position="209"/>
        <end position="249"/>
    </location>
</feature>
<feature type="compositionally biased region" description="Basic residues" evidence="1">
    <location>
        <begin position="518"/>
        <end position="533"/>
    </location>
</feature>
<name>A0A2U1LRR5_ARTAN</name>